<feature type="region of interest" description="Disordered" evidence="1">
    <location>
        <begin position="164"/>
        <end position="215"/>
    </location>
</feature>
<dbReference type="PANTHER" id="PTHR13609">
    <property type="entry name" value="UBIQUITIN DOMAIN CONTAINING 1 PROTEIN-RELATED"/>
    <property type="match status" value="1"/>
</dbReference>
<feature type="domain" description="Ubiquitin-like" evidence="2">
    <location>
        <begin position="221"/>
        <end position="279"/>
    </location>
</feature>
<accession>A0A168KZ81</accession>
<evidence type="ECO:0000313" key="3">
    <source>
        <dbReference type="EMBL" id="SAL95731.1"/>
    </source>
</evidence>
<dbReference type="Gene3D" id="3.10.20.90">
    <property type="entry name" value="Phosphatidylinositol 3-kinase Catalytic Subunit, Chain A, domain 1"/>
    <property type="match status" value="1"/>
</dbReference>
<feature type="compositionally biased region" description="Polar residues" evidence="1">
    <location>
        <begin position="1"/>
        <end position="14"/>
    </location>
</feature>
<protein>
    <recommendedName>
        <fullName evidence="2">Ubiquitin-like domain-containing protein</fullName>
    </recommendedName>
</protein>
<dbReference type="InterPro" id="IPR000626">
    <property type="entry name" value="Ubiquitin-like_dom"/>
</dbReference>
<dbReference type="InterPro" id="IPR038169">
    <property type="entry name" value="DC-UbP/UBTD2_N_sf"/>
</dbReference>
<dbReference type="OrthoDB" id="1640476at2759"/>
<dbReference type="InterPro" id="IPR039869">
    <property type="entry name" value="UBTD1/2"/>
</dbReference>
<dbReference type="Pfam" id="PF16455">
    <property type="entry name" value="UBD"/>
    <property type="match status" value="1"/>
</dbReference>
<name>A0A168KZ81_ABSGL</name>
<organism evidence="3">
    <name type="scientific">Absidia glauca</name>
    <name type="common">Pin mould</name>
    <dbReference type="NCBI Taxonomy" id="4829"/>
    <lineage>
        <taxon>Eukaryota</taxon>
        <taxon>Fungi</taxon>
        <taxon>Fungi incertae sedis</taxon>
        <taxon>Mucoromycota</taxon>
        <taxon>Mucoromycotina</taxon>
        <taxon>Mucoromycetes</taxon>
        <taxon>Mucorales</taxon>
        <taxon>Cunninghamellaceae</taxon>
        <taxon>Absidia</taxon>
    </lineage>
</organism>
<dbReference type="PROSITE" id="PS50053">
    <property type="entry name" value="UBIQUITIN_2"/>
    <property type="match status" value="1"/>
</dbReference>
<dbReference type="Pfam" id="PF10302">
    <property type="entry name" value="Dsc3_N"/>
    <property type="match status" value="1"/>
</dbReference>
<dbReference type="InterPro" id="IPR019413">
    <property type="entry name" value="Dsc3_ub-like_dom"/>
</dbReference>
<dbReference type="InterPro" id="IPR032752">
    <property type="entry name" value="DC-UbP/UBTD2_N"/>
</dbReference>
<evidence type="ECO:0000256" key="1">
    <source>
        <dbReference type="SAM" id="MobiDB-lite"/>
    </source>
</evidence>
<keyword evidence="4" id="KW-1185">Reference proteome</keyword>
<dbReference type="Gene3D" id="1.20.225.20">
    <property type="entry name" value="Ub domain-containing protein, DC-UbP/UBTD2, N-terminal domain"/>
    <property type="match status" value="1"/>
</dbReference>
<dbReference type="OMA" id="IVCEEAV"/>
<evidence type="ECO:0000259" key="2">
    <source>
        <dbReference type="PROSITE" id="PS50053"/>
    </source>
</evidence>
<gene>
    <name evidence="3" type="primary">ABSGL_01072.1 scaffold 1223</name>
</gene>
<dbReference type="InParanoid" id="A0A168KZ81"/>
<dbReference type="SUPFAM" id="SSF54236">
    <property type="entry name" value="Ubiquitin-like"/>
    <property type="match status" value="1"/>
</dbReference>
<feature type="compositionally biased region" description="Low complexity" evidence="1">
    <location>
        <begin position="200"/>
        <end position="215"/>
    </location>
</feature>
<reference evidence="3" key="1">
    <citation type="submission" date="2016-04" db="EMBL/GenBank/DDBJ databases">
        <authorList>
            <person name="Evans L.H."/>
            <person name="Alamgir A."/>
            <person name="Owens N."/>
            <person name="Weber N.D."/>
            <person name="Virtaneva K."/>
            <person name="Barbian K."/>
            <person name="Babar A."/>
            <person name="Rosenke K."/>
        </authorList>
    </citation>
    <scope>NUCLEOTIDE SEQUENCE [LARGE SCALE GENOMIC DNA]</scope>
    <source>
        <strain evidence="3">CBS 101.48</strain>
    </source>
</reference>
<sequence>MGCCMSSESNQGRSVTGGKPFKRSNIQWTSEVPITRSRLEEKRSTFWETAPFYEGRPEIWQAIQAAITSEDIILAQSILDAANIKLPTGNPNDGVYDELGNRYEIPLYCIVDPTNVILDEAEDDEIDLGQRSPPQHRQHNESVQSITTYTHDIDSQPCVMTSSSILPSSQQVRSSQGHQKSISNVSSMVETPPSLATHMNSNTNTANTPSSNDTSLVPGDLCITVRLSTGKDIPIKISSTLETVPLLKSRIYEEAHLTTDTHYLRLIYLGKILDDHTSIIADFTLTSTPPLESNTVKLRSGVVIQALVIAKES</sequence>
<dbReference type="EMBL" id="LT550481">
    <property type="protein sequence ID" value="SAL95731.1"/>
    <property type="molecule type" value="Genomic_DNA"/>
</dbReference>
<dbReference type="InterPro" id="IPR029071">
    <property type="entry name" value="Ubiquitin-like_domsf"/>
</dbReference>
<feature type="compositionally biased region" description="Polar residues" evidence="1">
    <location>
        <begin position="164"/>
        <end position="189"/>
    </location>
</feature>
<proteinExistence type="predicted"/>
<dbReference type="CDD" id="cd17039">
    <property type="entry name" value="Ubl_ubiquitin_like"/>
    <property type="match status" value="1"/>
</dbReference>
<dbReference type="AlphaFoldDB" id="A0A168KZ81"/>
<dbReference type="STRING" id="4829.A0A168KZ81"/>
<evidence type="ECO:0000313" key="4">
    <source>
        <dbReference type="Proteomes" id="UP000078561"/>
    </source>
</evidence>
<dbReference type="Proteomes" id="UP000078561">
    <property type="component" value="Unassembled WGS sequence"/>
</dbReference>
<feature type="region of interest" description="Disordered" evidence="1">
    <location>
        <begin position="1"/>
        <end position="22"/>
    </location>
</feature>